<dbReference type="Proteomes" id="UP000192257">
    <property type="component" value="Unassembled WGS sequence"/>
</dbReference>
<reference evidence="2 3" key="1">
    <citation type="submission" date="2017-03" db="EMBL/GenBank/DDBJ databases">
        <title>An alternative strategy for trypanosome survival in the mammalian bloodstream revealed through genome and transcriptome analysis of the ubiquitous bovine parasite Trypanosoma (Megatrypanum) theileri.</title>
        <authorList>
            <person name="Kelly S."/>
            <person name="Ivens A."/>
            <person name="Mott A."/>
            <person name="O'Neill E."/>
            <person name="Emms D."/>
            <person name="Macleod O."/>
            <person name="Voorheis P."/>
            <person name="Matthews J."/>
            <person name="Matthews K."/>
            <person name="Carrington M."/>
        </authorList>
    </citation>
    <scope>NUCLEOTIDE SEQUENCE [LARGE SCALE GENOMIC DNA]</scope>
    <source>
        <strain evidence="2">Edinburgh</strain>
    </source>
</reference>
<organism evidence="2 3">
    <name type="scientific">Trypanosoma theileri</name>
    <dbReference type="NCBI Taxonomy" id="67003"/>
    <lineage>
        <taxon>Eukaryota</taxon>
        <taxon>Discoba</taxon>
        <taxon>Euglenozoa</taxon>
        <taxon>Kinetoplastea</taxon>
        <taxon>Metakinetoplastina</taxon>
        <taxon>Trypanosomatida</taxon>
        <taxon>Trypanosomatidae</taxon>
        <taxon>Trypanosoma</taxon>
    </lineage>
</organism>
<comment type="caution">
    <text evidence="2">The sequence shown here is derived from an EMBL/GenBank/DDBJ whole genome shotgun (WGS) entry which is preliminary data.</text>
</comment>
<dbReference type="VEuPathDB" id="TriTrypDB:TM35_000222420"/>
<name>A0A1X0NSJ0_9TRYP</name>
<keyword evidence="3" id="KW-1185">Reference proteome</keyword>
<dbReference type="EMBL" id="NBCO01000022">
    <property type="protein sequence ID" value="ORC87443.1"/>
    <property type="molecule type" value="Genomic_DNA"/>
</dbReference>
<evidence type="ECO:0000256" key="1">
    <source>
        <dbReference type="SAM" id="MobiDB-lite"/>
    </source>
</evidence>
<evidence type="ECO:0000313" key="3">
    <source>
        <dbReference type="Proteomes" id="UP000192257"/>
    </source>
</evidence>
<proteinExistence type="predicted"/>
<feature type="compositionally biased region" description="Polar residues" evidence="1">
    <location>
        <begin position="161"/>
        <end position="179"/>
    </location>
</feature>
<dbReference type="GeneID" id="39987069"/>
<gene>
    <name evidence="2" type="ORF">TM35_000222420</name>
</gene>
<evidence type="ECO:0000313" key="2">
    <source>
        <dbReference type="EMBL" id="ORC87443.1"/>
    </source>
</evidence>
<protein>
    <submittedName>
        <fullName evidence="2">Uncharacterized protein</fullName>
    </submittedName>
</protein>
<feature type="region of interest" description="Disordered" evidence="1">
    <location>
        <begin position="161"/>
        <end position="186"/>
    </location>
</feature>
<dbReference type="RefSeq" id="XP_028881509.1">
    <property type="nucleotide sequence ID" value="XM_029027289.1"/>
</dbReference>
<dbReference type="OrthoDB" id="247936at2759"/>
<accession>A0A1X0NSJ0</accession>
<dbReference type="AlphaFoldDB" id="A0A1X0NSJ0"/>
<sequence>MITQKLREMLERPIARRQRPDIRTPQTVVVGKRMTVNGCASIVCLTGQRAEERHQRHAVLQGIGPGDVIRTPARYFDSIVEERRLPKSQHCRMWRRRPAGEATWGPTRVVPCSHHNKVRMCTRCPWMGLAVTASRDIKAERLRRAVETSIALDSTSYSIASTSGGGETVNTNGDDNTFLTDEKKKRGKRTWPPSSVRFLEPFDISVDAHTMREMEFHFEQASQRESTGSVNQTEGNKIETAGKFCFSMDSKTAPDCFLCTLEQQRLLASLNRWAEQLAFPIQQTLCSVFVLQHPRNPSAHTWERDLHVTLLLRQDVSRFGGYTPLCGPSQAENTLSLEEQKLVDAVLSAAPLTQNIGVATLCTDGSLSCLYPQPQRVDLSLARSTVEKEVVPCTAVHGFSGEVRKAVLPFMHSTVAFALSSQDISVLEHSSPSLWRQGQALEAVGSLLLSLLGDKQSDSSLVIFADHNYEDPLGASVAQRSGSQLLALILTQLFEEHFSQSVLHVVKRKREGEKKGLVDLLHLSAVMSTLRAEPSLWVCLIDSNSDVAAATSFFRQGIEFIRQKSILTPKKFLLIQLTGSGNFDLLSQALCGVRTVLEGHGQLHLESGIVDIDPWTAAAVGYVVLEFTI</sequence>